<dbReference type="RefSeq" id="WP_224033423.1">
    <property type="nucleotide sequence ID" value="NZ_AP024849.1"/>
</dbReference>
<reference evidence="2" key="1">
    <citation type="submission" date="2021-07" db="EMBL/GenBank/DDBJ databases">
        <title>Complete genome sequencing of a Clostridium isolate.</title>
        <authorList>
            <person name="Ueki A."/>
            <person name="Tonouchi A."/>
        </authorList>
    </citation>
    <scope>NUCLEOTIDE SEQUENCE [LARGE SCALE GENOMIC DNA]</scope>
    <source>
        <strain evidence="2">C5S11</strain>
    </source>
</reference>
<gene>
    <name evidence="1" type="ORF">psyc5s11_31030</name>
</gene>
<protein>
    <recommendedName>
        <fullName evidence="3">Small, acid-soluble spore protein, alpha/beta type</fullName>
    </recommendedName>
</protein>
<keyword evidence="2" id="KW-1185">Reference proteome</keyword>
<sequence>MGNLTNEIREKAEKMGCEMKGLAQDMGSEMRDMGEIMKVKAERLSDEIKKRMMR</sequence>
<dbReference type="Proteomes" id="UP000824633">
    <property type="component" value="Chromosome"/>
</dbReference>
<accession>A0ABM7T4Y7</accession>
<organism evidence="1 2">
    <name type="scientific">Clostridium gelidum</name>
    <dbReference type="NCBI Taxonomy" id="704125"/>
    <lineage>
        <taxon>Bacteria</taxon>
        <taxon>Bacillati</taxon>
        <taxon>Bacillota</taxon>
        <taxon>Clostridia</taxon>
        <taxon>Eubacteriales</taxon>
        <taxon>Clostridiaceae</taxon>
        <taxon>Clostridium</taxon>
    </lineage>
</organism>
<evidence type="ECO:0008006" key="3">
    <source>
        <dbReference type="Google" id="ProtNLM"/>
    </source>
</evidence>
<evidence type="ECO:0000313" key="1">
    <source>
        <dbReference type="EMBL" id="BCZ47036.1"/>
    </source>
</evidence>
<dbReference type="EMBL" id="AP024849">
    <property type="protein sequence ID" value="BCZ47036.1"/>
    <property type="molecule type" value="Genomic_DNA"/>
</dbReference>
<evidence type="ECO:0000313" key="2">
    <source>
        <dbReference type="Proteomes" id="UP000824633"/>
    </source>
</evidence>
<proteinExistence type="predicted"/>
<name>A0ABM7T4Y7_9CLOT</name>